<evidence type="ECO:0000313" key="2">
    <source>
        <dbReference type="EMBL" id="KAK2993826.1"/>
    </source>
</evidence>
<gene>
    <name evidence="2" type="ORF">RJ640_002449</name>
</gene>
<comment type="caution">
    <text evidence="2">The sequence shown here is derived from an EMBL/GenBank/DDBJ whole genome shotgun (WGS) entry which is preliminary data.</text>
</comment>
<dbReference type="PANTHER" id="PTHR46929:SF23">
    <property type="entry name" value="L10-INTERACTING MYB DOMAIN-CONTAINING PROTEIN-LIKE"/>
    <property type="match status" value="1"/>
</dbReference>
<dbReference type="Pfam" id="PF12776">
    <property type="entry name" value="Myb_DNA-bind_3"/>
    <property type="match status" value="1"/>
</dbReference>
<dbReference type="InterPro" id="IPR024752">
    <property type="entry name" value="Myb/SANT-like_dom"/>
</dbReference>
<evidence type="ECO:0000313" key="3">
    <source>
        <dbReference type="Proteomes" id="UP001187471"/>
    </source>
</evidence>
<name>A0AA88UTI6_9ASTE</name>
<dbReference type="PANTHER" id="PTHR46929">
    <property type="entry name" value="EXPRESSED PROTEIN"/>
    <property type="match status" value="1"/>
</dbReference>
<dbReference type="EMBL" id="JAVXUO010000270">
    <property type="protein sequence ID" value="KAK2993826.1"/>
    <property type="molecule type" value="Genomic_DNA"/>
</dbReference>
<evidence type="ECO:0000259" key="1">
    <source>
        <dbReference type="Pfam" id="PF12776"/>
    </source>
</evidence>
<keyword evidence="3" id="KW-1185">Reference proteome</keyword>
<sequence>MDRLILEIPVDEATKGNKPSSPFKPTSFVRVAQAINQKFGCEFSPLHVENHLRTVKKRWSTISLLRCRSGYGWDANLNMIVCDKQQHDEEVTTSRKPDTLLPFFDATAIALHGYDLRTSSISLMYKRPSPTPRNNPSEKSFLMLGSAAAMLPPESTDSRYQQCSSRFPQPGMESLTSPGSFVAIANDVRAVALRVKKLQGNQNFLRRKPWMASVAIKRVQISDTAAMVGGAERIADGKPVYKFNFVWQYWGTHLPIKHAI</sequence>
<dbReference type="Proteomes" id="UP001187471">
    <property type="component" value="Unassembled WGS sequence"/>
</dbReference>
<reference evidence="2" key="1">
    <citation type="submission" date="2022-12" db="EMBL/GenBank/DDBJ databases">
        <title>Draft genome assemblies for two species of Escallonia (Escalloniales).</title>
        <authorList>
            <person name="Chanderbali A."/>
            <person name="Dervinis C."/>
            <person name="Anghel I."/>
            <person name="Soltis D."/>
            <person name="Soltis P."/>
            <person name="Zapata F."/>
        </authorList>
    </citation>
    <scope>NUCLEOTIDE SEQUENCE</scope>
    <source>
        <strain evidence="2">UCBG92.1500</strain>
        <tissue evidence="2">Leaf</tissue>
    </source>
</reference>
<proteinExistence type="predicted"/>
<accession>A0AA88UTI6</accession>
<dbReference type="AlphaFoldDB" id="A0AA88UTI6"/>
<protein>
    <recommendedName>
        <fullName evidence="1">Myb/SANT-like domain-containing protein</fullName>
    </recommendedName>
</protein>
<feature type="domain" description="Myb/SANT-like" evidence="1">
    <location>
        <begin position="1"/>
        <end position="85"/>
    </location>
</feature>
<organism evidence="2 3">
    <name type="scientific">Escallonia rubra</name>
    <dbReference type="NCBI Taxonomy" id="112253"/>
    <lineage>
        <taxon>Eukaryota</taxon>
        <taxon>Viridiplantae</taxon>
        <taxon>Streptophyta</taxon>
        <taxon>Embryophyta</taxon>
        <taxon>Tracheophyta</taxon>
        <taxon>Spermatophyta</taxon>
        <taxon>Magnoliopsida</taxon>
        <taxon>eudicotyledons</taxon>
        <taxon>Gunneridae</taxon>
        <taxon>Pentapetalae</taxon>
        <taxon>asterids</taxon>
        <taxon>campanulids</taxon>
        <taxon>Escalloniales</taxon>
        <taxon>Escalloniaceae</taxon>
        <taxon>Escallonia</taxon>
    </lineage>
</organism>